<dbReference type="EMBL" id="CP095749">
    <property type="protein sequence ID" value="WEB39199.1"/>
    <property type="molecule type" value="Genomic_DNA"/>
</dbReference>
<feature type="compositionally biased region" description="Basic and acidic residues" evidence="1">
    <location>
        <begin position="15"/>
        <end position="28"/>
    </location>
</feature>
<feature type="region of interest" description="Disordered" evidence="1">
    <location>
        <begin position="135"/>
        <end position="225"/>
    </location>
</feature>
<name>A0ABY8A3D4_9ACTN</name>
<feature type="compositionally biased region" description="Pro residues" evidence="1">
    <location>
        <begin position="181"/>
        <end position="201"/>
    </location>
</feature>
<feature type="region of interest" description="Disordered" evidence="1">
    <location>
        <begin position="1"/>
        <end position="28"/>
    </location>
</feature>
<keyword evidence="4" id="KW-1185">Reference proteome</keyword>
<dbReference type="Pfam" id="PF13406">
    <property type="entry name" value="SLT_2"/>
    <property type="match status" value="1"/>
</dbReference>
<evidence type="ECO:0000313" key="4">
    <source>
        <dbReference type="Proteomes" id="UP001218629"/>
    </source>
</evidence>
<keyword evidence="3" id="KW-0328">Glycosyltransferase</keyword>
<dbReference type="CDD" id="cd13399">
    <property type="entry name" value="Slt35-like"/>
    <property type="match status" value="1"/>
</dbReference>
<dbReference type="InterPro" id="IPR023346">
    <property type="entry name" value="Lysozyme-like_dom_sf"/>
</dbReference>
<gene>
    <name evidence="3" type="ORF">MOV08_07840</name>
</gene>
<dbReference type="EC" id="2.4.-.-" evidence="3"/>
<evidence type="ECO:0000313" key="3">
    <source>
        <dbReference type="EMBL" id="WEB39199.1"/>
    </source>
</evidence>
<dbReference type="InterPro" id="IPR031304">
    <property type="entry name" value="SLT_2"/>
</dbReference>
<feature type="compositionally biased region" description="Low complexity" evidence="1">
    <location>
        <begin position="202"/>
        <end position="212"/>
    </location>
</feature>
<dbReference type="PANTHER" id="PTHR30163:SF8">
    <property type="entry name" value="LYTIC MUREIN TRANSGLYCOSYLASE"/>
    <property type="match status" value="1"/>
</dbReference>
<keyword evidence="3" id="KW-0808">Transferase</keyword>
<accession>A0ABY8A3D4</accession>
<dbReference type="SUPFAM" id="SSF53955">
    <property type="entry name" value="Lysozyme-like"/>
    <property type="match status" value="1"/>
</dbReference>
<feature type="domain" description="Transglycosylase SLT" evidence="2">
    <location>
        <begin position="51"/>
        <end position="91"/>
    </location>
</feature>
<protein>
    <submittedName>
        <fullName evidence="3">Lytic murein transglycosylase</fullName>
        <ecNumber evidence="3">2.4.-.-</ecNumber>
    </submittedName>
</protein>
<dbReference type="PANTHER" id="PTHR30163">
    <property type="entry name" value="MEMBRANE-BOUND LYTIC MUREIN TRANSGLYCOSYLASE B"/>
    <property type="match status" value="1"/>
</dbReference>
<dbReference type="GO" id="GO:0016757">
    <property type="term" value="F:glycosyltransferase activity"/>
    <property type="evidence" value="ECO:0007669"/>
    <property type="project" value="UniProtKB-KW"/>
</dbReference>
<dbReference type="InterPro" id="IPR043426">
    <property type="entry name" value="MltB-like"/>
</dbReference>
<dbReference type="Gene3D" id="1.10.530.10">
    <property type="match status" value="1"/>
</dbReference>
<dbReference type="Proteomes" id="UP001218629">
    <property type="component" value="Chromosome"/>
</dbReference>
<proteinExistence type="predicted"/>
<evidence type="ECO:0000256" key="1">
    <source>
        <dbReference type="SAM" id="MobiDB-lite"/>
    </source>
</evidence>
<reference evidence="3 4" key="1">
    <citation type="submission" date="2022-03" db="EMBL/GenBank/DDBJ databases">
        <title>Streptomyces yunnanensis P86,complete genome.</title>
        <authorList>
            <person name="Chen S."/>
            <person name="Zhang Q."/>
        </authorList>
    </citation>
    <scope>NUCLEOTIDE SEQUENCE [LARGE SCALE GENOMIC DNA]</scope>
    <source>
        <strain evidence="3 4">P86</strain>
    </source>
</reference>
<feature type="region of interest" description="Disordered" evidence="1">
    <location>
        <begin position="384"/>
        <end position="424"/>
    </location>
</feature>
<sequence length="475" mass="49762">MESVHASGYGLRTDGSTEKPIRGPRLDGHGFALIRDTDGGRWDGDTEFDRAVGPTQFIPSTWQTWGADGNGDGNKDPNNIYDAALGTAHYLCAGDRDLRHSADLDRAILSYNNSRAYVNVVLEWMRTYQGGTVTGIPDDSPATPHRPDPAAPSTSLPSRRVALKAGPLPLADRPGTSSRPTPTPTSPAKPRPETTPQPETKPTPGTETAPGTKPTPRPTPQPHSATALHRLGAATLETAAGTDPDRQLQVRATDTHGAPVPGAKVTYEIGGAEGAATAQFPHNARRVAVTANREGIAAAPRLRVGDIPGLVTVRAILHGSATIRAVAFTITIRPVPADALTLLAGPLPETAAGRPFAGPVRIRATAQGKPVAGTRLTATLLTGTEQPGDHTGPIENHQGPYFTTKQDEHDGQNKQGENGEPVQALTLPATGPNGIATLPRLHAGLRTGTYTLRVTTGEGTTLDIPVTVTATNPKH</sequence>
<evidence type="ECO:0000259" key="2">
    <source>
        <dbReference type="Pfam" id="PF13406"/>
    </source>
</evidence>
<organism evidence="3 4">
    <name type="scientific">Streptomyces yunnanensis</name>
    <dbReference type="NCBI Taxonomy" id="156453"/>
    <lineage>
        <taxon>Bacteria</taxon>
        <taxon>Bacillati</taxon>
        <taxon>Actinomycetota</taxon>
        <taxon>Actinomycetes</taxon>
        <taxon>Kitasatosporales</taxon>
        <taxon>Streptomycetaceae</taxon>
        <taxon>Streptomyces</taxon>
    </lineage>
</organism>
<dbReference type="RefSeq" id="WP_275306826.1">
    <property type="nucleotide sequence ID" value="NZ_CP095749.1"/>
</dbReference>